<organism evidence="2 3">
    <name type="scientific">Trametes pubescens</name>
    <name type="common">White-rot fungus</name>
    <dbReference type="NCBI Taxonomy" id="154538"/>
    <lineage>
        <taxon>Eukaryota</taxon>
        <taxon>Fungi</taxon>
        <taxon>Dikarya</taxon>
        <taxon>Basidiomycota</taxon>
        <taxon>Agaricomycotina</taxon>
        <taxon>Agaricomycetes</taxon>
        <taxon>Polyporales</taxon>
        <taxon>Polyporaceae</taxon>
        <taxon>Trametes</taxon>
    </lineage>
</organism>
<evidence type="ECO:0000313" key="3">
    <source>
        <dbReference type="Proteomes" id="UP000184267"/>
    </source>
</evidence>
<protein>
    <recommendedName>
        <fullName evidence="1">Hemerythrin-like domain-containing protein</fullName>
    </recommendedName>
</protein>
<dbReference type="PANTHER" id="PTHR35585">
    <property type="entry name" value="HHE DOMAIN PROTEIN (AFU_ORTHOLOGUE AFUA_4G00730)"/>
    <property type="match status" value="1"/>
</dbReference>
<evidence type="ECO:0000313" key="2">
    <source>
        <dbReference type="EMBL" id="OJT13402.1"/>
    </source>
</evidence>
<reference evidence="2 3" key="1">
    <citation type="submission" date="2016-10" db="EMBL/GenBank/DDBJ databases">
        <title>Genome sequence of the basidiomycete white-rot fungus Trametes pubescens.</title>
        <authorList>
            <person name="Makela M.R."/>
            <person name="Granchi Z."/>
            <person name="Peng M."/>
            <person name="De Vries R.P."/>
            <person name="Grigoriev I."/>
            <person name="Riley R."/>
            <person name="Hilden K."/>
        </authorList>
    </citation>
    <scope>NUCLEOTIDE SEQUENCE [LARGE SCALE GENOMIC DNA]</scope>
    <source>
        <strain evidence="2 3">FBCC735</strain>
    </source>
</reference>
<evidence type="ECO:0000259" key="1">
    <source>
        <dbReference type="Pfam" id="PF01814"/>
    </source>
</evidence>
<name>A0A1M2W0V8_TRAPU</name>
<dbReference type="Proteomes" id="UP000184267">
    <property type="component" value="Unassembled WGS sequence"/>
</dbReference>
<proteinExistence type="predicted"/>
<gene>
    <name evidence="2" type="ORF">TRAPUB_10037</name>
</gene>
<dbReference type="PANTHER" id="PTHR35585:SF1">
    <property type="entry name" value="HHE DOMAIN PROTEIN (AFU_ORTHOLOGUE AFUA_4G00730)"/>
    <property type="match status" value="1"/>
</dbReference>
<dbReference type="EMBL" id="MNAD01000410">
    <property type="protein sequence ID" value="OJT13402.1"/>
    <property type="molecule type" value="Genomic_DNA"/>
</dbReference>
<sequence>MSATILDVTNEIKLDHDNVRDLFDRFNAATDLNEKASLARTLVREMAVHGDAEERSVYLDYSVLGLAADHNKEDHAEIERLVDAADKTAVDRPEFGAVIARAVTTFLTHCKEEEDEQHQVMRQKLSPQDSDKLARAFLKARSKVPARSSASALQTASFAPLRFAHPQI</sequence>
<dbReference type="InterPro" id="IPR012312">
    <property type="entry name" value="Hemerythrin-like"/>
</dbReference>
<dbReference type="AlphaFoldDB" id="A0A1M2W0V8"/>
<dbReference type="OMA" id="ADHNKED"/>
<feature type="domain" description="Hemerythrin-like" evidence="1">
    <location>
        <begin position="9"/>
        <end position="116"/>
    </location>
</feature>
<dbReference type="STRING" id="154538.A0A1M2W0V8"/>
<comment type="caution">
    <text evidence="2">The sequence shown here is derived from an EMBL/GenBank/DDBJ whole genome shotgun (WGS) entry which is preliminary data.</text>
</comment>
<dbReference type="OrthoDB" id="9983919at2759"/>
<keyword evidence="3" id="KW-1185">Reference proteome</keyword>
<accession>A0A1M2W0V8</accession>
<dbReference type="Pfam" id="PF01814">
    <property type="entry name" value="Hemerythrin"/>
    <property type="match status" value="1"/>
</dbReference>